<sequence length="143" mass="15650">MKWLIFLGLFSFLSWAEPVTDWPASLKGIGSGEQAWLEKVPDLAATADVQQAVKLEDALAAALSKNTAGILATLSIIDGRTWPHMVGTDIVCGVPVERPAAVVEDFYQQTRLALLTTDKGATCLWILEASYEEWKTDNARTNK</sequence>
<reference evidence="2 3" key="1">
    <citation type="journal article" date="2017" name="Antonie Van Leeuwenhoek">
        <title>Phylogenomic resolution of the bacterial genus Pantoea and its relationship with Erwinia and Tatumella.</title>
        <authorList>
            <person name="Palmer M."/>
            <person name="Steenkamp E.T."/>
            <person name="Coetzee M.P."/>
            <person name="Chan W.Y."/>
            <person name="van Zyl E."/>
            <person name="De Maayer P."/>
            <person name="Coutinho T.A."/>
            <person name="Blom J."/>
            <person name="Smits T.H."/>
            <person name="Duffy B."/>
            <person name="Venter S.N."/>
        </authorList>
    </citation>
    <scope>NUCLEOTIDE SEQUENCE [LARGE SCALE GENOMIC DNA]</scope>
    <source>
        <strain evidence="2 3">LMG 24534</strain>
    </source>
</reference>
<dbReference type="EMBL" id="MLFN01000104">
    <property type="protein sequence ID" value="ORM50594.1"/>
    <property type="molecule type" value="Genomic_DNA"/>
</dbReference>
<accession>A0A1X1BR16</accession>
<dbReference type="OrthoDB" id="6555706at2"/>
<proteinExistence type="predicted"/>
<feature type="signal peptide" evidence="1">
    <location>
        <begin position="1"/>
        <end position="16"/>
    </location>
</feature>
<organism evidence="2 3">
    <name type="scientific">Pantoea conspicua</name>
    <dbReference type="NCBI Taxonomy" id="472705"/>
    <lineage>
        <taxon>Bacteria</taxon>
        <taxon>Pseudomonadati</taxon>
        <taxon>Pseudomonadota</taxon>
        <taxon>Gammaproteobacteria</taxon>
        <taxon>Enterobacterales</taxon>
        <taxon>Erwiniaceae</taxon>
        <taxon>Pantoea</taxon>
    </lineage>
</organism>
<evidence type="ECO:0000313" key="2">
    <source>
        <dbReference type="EMBL" id="ORM50594.1"/>
    </source>
</evidence>
<protein>
    <submittedName>
        <fullName evidence="2">Uncharacterized protein</fullName>
    </submittedName>
</protein>
<keyword evidence="1" id="KW-0732">Signal</keyword>
<comment type="caution">
    <text evidence="2">The sequence shown here is derived from an EMBL/GenBank/DDBJ whole genome shotgun (WGS) entry which is preliminary data.</text>
</comment>
<feature type="chain" id="PRO_5012168129" evidence="1">
    <location>
        <begin position="17"/>
        <end position="143"/>
    </location>
</feature>
<dbReference type="Proteomes" id="UP000193933">
    <property type="component" value="Unassembled WGS sequence"/>
</dbReference>
<evidence type="ECO:0000256" key="1">
    <source>
        <dbReference type="SAM" id="SignalP"/>
    </source>
</evidence>
<dbReference type="RefSeq" id="WP_094122106.1">
    <property type="nucleotide sequence ID" value="NZ_MLFN01000104.1"/>
</dbReference>
<name>A0A1X1BR16_9GAMM</name>
<keyword evidence="3" id="KW-1185">Reference proteome</keyword>
<evidence type="ECO:0000313" key="3">
    <source>
        <dbReference type="Proteomes" id="UP000193933"/>
    </source>
</evidence>
<dbReference type="AlphaFoldDB" id="A0A1X1BR16"/>
<gene>
    <name evidence="2" type="ORF">HA41_18945</name>
</gene>